<dbReference type="Proteomes" id="UP000821845">
    <property type="component" value="Chromosome 11"/>
</dbReference>
<comment type="caution">
    <text evidence="1">The sequence shown here is derived from an EMBL/GenBank/DDBJ whole genome shotgun (WGS) entry which is preliminary data.</text>
</comment>
<organism evidence="1 2">
    <name type="scientific">Hyalomma asiaticum</name>
    <name type="common">Tick</name>
    <dbReference type="NCBI Taxonomy" id="266040"/>
    <lineage>
        <taxon>Eukaryota</taxon>
        <taxon>Metazoa</taxon>
        <taxon>Ecdysozoa</taxon>
        <taxon>Arthropoda</taxon>
        <taxon>Chelicerata</taxon>
        <taxon>Arachnida</taxon>
        <taxon>Acari</taxon>
        <taxon>Parasitiformes</taxon>
        <taxon>Ixodida</taxon>
        <taxon>Ixodoidea</taxon>
        <taxon>Ixodidae</taxon>
        <taxon>Hyalomminae</taxon>
        <taxon>Hyalomma</taxon>
    </lineage>
</organism>
<reference evidence="1" key="1">
    <citation type="submission" date="2020-05" db="EMBL/GenBank/DDBJ databases">
        <title>Large-scale comparative analyses of tick genomes elucidate their genetic diversity and vector capacities.</title>
        <authorList>
            <person name="Jia N."/>
            <person name="Wang J."/>
            <person name="Shi W."/>
            <person name="Du L."/>
            <person name="Sun Y."/>
            <person name="Zhan W."/>
            <person name="Jiang J."/>
            <person name="Wang Q."/>
            <person name="Zhang B."/>
            <person name="Ji P."/>
            <person name="Sakyi L.B."/>
            <person name="Cui X."/>
            <person name="Yuan T."/>
            <person name="Jiang B."/>
            <person name="Yang W."/>
            <person name="Lam T.T.-Y."/>
            <person name="Chang Q."/>
            <person name="Ding S."/>
            <person name="Wang X."/>
            <person name="Zhu J."/>
            <person name="Ruan X."/>
            <person name="Zhao L."/>
            <person name="Wei J."/>
            <person name="Que T."/>
            <person name="Du C."/>
            <person name="Cheng J."/>
            <person name="Dai P."/>
            <person name="Han X."/>
            <person name="Huang E."/>
            <person name="Gao Y."/>
            <person name="Liu J."/>
            <person name="Shao H."/>
            <person name="Ye R."/>
            <person name="Li L."/>
            <person name="Wei W."/>
            <person name="Wang X."/>
            <person name="Wang C."/>
            <person name="Yang T."/>
            <person name="Huo Q."/>
            <person name="Li W."/>
            <person name="Guo W."/>
            <person name="Chen H."/>
            <person name="Zhou L."/>
            <person name="Ni X."/>
            <person name="Tian J."/>
            <person name="Zhou Y."/>
            <person name="Sheng Y."/>
            <person name="Liu T."/>
            <person name="Pan Y."/>
            <person name="Xia L."/>
            <person name="Li J."/>
            <person name="Zhao F."/>
            <person name="Cao W."/>
        </authorList>
    </citation>
    <scope>NUCLEOTIDE SEQUENCE</scope>
    <source>
        <strain evidence="1">Hyas-2018</strain>
    </source>
</reference>
<keyword evidence="2" id="KW-1185">Reference proteome</keyword>
<protein>
    <submittedName>
        <fullName evidence="1">Uncharacterized protein</fullName>
    </submittedName>
</protein>
<gene>
    <name evidence="1" type="ORF">HPB50_000560</name>
</gene>
<dbReference type="EMBL" id="CM023491">
    <property type="protein sequence ID" value="KAH6940539.1"/>
    <property type="molecule type" value="Genomic_DNA"/>
</dbReference>
<evidence type="ECO:0000313" key="1">
    <source>
        <dbReference type="EMBL" id="KAH6940539.1"/>
    </source>
</evidence>
<name>A0ACB7T6M0_HYAAI</name>
<evidence type="ECO:0000313" key="2">
    <source>
        <dbReference type="Proteomes" id="UP000821845"/>
    </source>
</evidence>
<sequence>MNVSCIKRALNVQRMEFSLLQGLQWSPLAFVEETQFSLFFRAIAACDALRSADFHSSRVIPVHRERLTSREHVTETRAARTESREPKVNFSLV</sequence>
<accession>A0ACB7T6M0</accession>
<proteinExistence type="predicted"/>